<name>A0ABD2ZB98_9GENT</name>
<gene>
    <name evidence="2" type="ORF">ACH5RR_023270</name>
</gene>
<protein>
    <submittedName>
        <fullName evidence="2">Uncharacterized protein</fullName>
    </submittedName>
</protein>
<evidence type="ECO:0000256" key="1">
    <source>
        <dbReference type="SAM" id="MobiDB-lite"/>
    </source>
</evidence>
<proteinExistence type="predicted"/>
<dbReference type="EMBL" id="JBJUIK010000010">
    <property type="protein sequence ID" value="KAL3516368.1"/>
    <property type="molecule type" value="Genomic_DNA"/>
</dbReference>
<feature type="compositionally biased region" description="Low complexity" evidence="1">
    <location>
        <begin position="89"/>
        <end position="107"/>
    </location>
</feature>
<dbReference type="AlphaFoldDB" id="A0ABD2ZB98"/>
<evidence type="ECO:0000313" key="2">
    <source>
        <dbReference type="EMBL" id="KAL3516368.1"/>
    </source>
</evidence>
<keyword evidence="3" id="KW-1185">Reference proteome</keyword>
<accession>A0ABD2ZB98</accession>
<dbReference type="Proteomes" id="UP001630127">
    <property type="component" value="Unassembled WGS sequence"/>
</dbReference>
<feature type="region of interest" description="Disordered" evidence="1">
    <location>
        <begin position="1"/>
        <end position="26"/>
    </location>
</feature>
<organism evidence="2 3">
    <name type="scientific">Cinchona calisaya</name>
    <dbReference type="NCBI Taxonomy" id="153742"/>
    <lineage>
        <taxon>Eukaryota</taxon>
        <taxon>Viridiplantae</taxon>
        <taxon>Streptophyta</taxon>
        <taxon>Embryophyta</taxon>
        <taxon>Tracheophyta</taxon>
        <taxon>Spermatophyta</taxon>
        <taxon>Magnoliopsida</taxon>
        <taxon>eudicotyledons</taxon>
        <taxon>Gunneridae</taxon>
        <taxon>Pentapetalae</taxon>
        <taxon>asterids</taxon>
        <taxon>lamiids</taxon>
        <taxon>Gentianales</taxon>
        <taxon>Rubiaceae</taxon>
        <taxon>Cinchonoideae</taxon>
        <taxon>Cinchoneae</taxon>
        <taxon>Cinchona</taxon>
    </lineage>
</organism>
<comment type="caution">
    <text evidence="2">The sequence shown here is derived from an EMBL/GenBank/DDBJ whole genome shotgun (WGS) entry which is preliminary data.</text>
</comment>
<feature type="compositionally biased region" description="Low complexity" evidence="1">
    <location>
        <begin position="8"/>
        <end position="26"/>
    </location>
</feature>
<reference evidence="2 3" key="1">
    <citation type="submission" date="2024-11" db="EMBL/GenBank/DDBJ databases">
        <title>A near-complete genome assembly of Cinchona calisaya.</title>
        <authorList>
            <person name="Lian D.C."/>
            <person name="Zhao X.W."/>
            <person name="Wei L."/>
        </authorList>
    </citation>
    <scope>NUCLEOTIDE SEQUENCE [LARGE SCALE GENOMIC DNA]</scope>
    <source>
        <tissue evidence="2">Nenye</tissue>
    </source>
</reference>
<evidence type="ECO:0000313" key="3">
    <source>
        <dbReference type="Proteomes" id="UP001630127"/>
    </source>
</evidence>
<feature type="region of interest" description="Disordered" evidence="1">
    <location>
        <begin position="84"/>
        <end position="113"/>
    </location>
</feature>
<sequence>MMSTLQDVLSPSLSGSSTSVQSSSSVHSMSKSLLAKLSDRVKSLDLPRDAEKVISTLAQHSPDLRERIILRKLASQMVELKESTLRARSSINSAKASQSNASKKTSNCESALDQEHEQLISVLKD</sequence>